<dbReference type="AlphaFoldDB" id="A0A1B2HTP2"/>
<dbReference type="KEGG" id="led:BBK82_39075"/>
<feature type="signal peptide" evidence="1">
    <location>
        <begin position="1"/>
        <end position="25"/>
    </location>
</feature>
<dbReference type="EMBL" id="CP016793">
    <property type="protein sequence ID" value="ANZ41100.1"/>
    <property type="molecule type" value="Genomic_DNA"/>
</dbReference>
<evidence type="ECO:0000313" key="3">
    <source>
        <dbReference type="Proteomes" id="UP000093053"/>
    </source>
</evidence>
<protein>
    <submittedName>
        <fullName evidence="2">Uncharacterized protein</fullName>
    </submittedName>
</protein>
<gene>
    <name evidence="2" type="ORF">BBK82_39075</name>
</gene>
<evidence type="ECO:0000313" key="2">
    <source>
        <dbReference type="EMBL" id="ANZ41100.1"/>
    </source>
</evidence>
<evidence type="ECO:0000256" key="1">
    <source>
        <dbReference type="SAM" id="SignalP"/>
    </source>
</evidence>
<dbReference type="RefSeq" id="WP_065919437.1">
    <property type="nucleotide sequence ID" value="NZ_CP016793.1"/>
</dbReference>
<organism evidence="2 3">
    <name type="scientific">Lentzea guizhouensis</name>
    <dbReference type="NCBI Taxonomy" id="1586287"/>
    <lineage>
        <taxon>Bacteria</taxon>
        <taxon>Bacillati</taxon>
        <taxon>Actinomycetota</taxon>
        <taxon>Actinomycetes</taxon>
        <taxon>Pseudonocardiales</taxon>
        <taxon>Pseudonocardiaceae</taxon>
        <taxon>Lentzea</taxon>
    </lineage>
</organism>
<sequence>MQKFLSLVTAVLMALVIAELPRANAATSVTFAPQTVLGPGVPPTPHTFDQNVVPVGSITLDMAADQTAYVISVMRANGATIRTLFENEVRCRWAGGEKTMLMGQNVYETTSSSPQWEDIWLTTRFLVHPGVATRVTCTANVRTASLAYEDSTIRLVSGSMRFADTSIDNTTTGQPAQSSVPAGLLNVDASNPVQREPSLDSFELAPGFRGLSVFGDTEYMICHLSAPCDKKGSSQAHFTLFINQWKADGSLCQTDSSATVTMDVPYYVHHVYVPLHKPDFQIRTDSGCVPKFSTYVRTRWIGGETGAVQGVAKNMTDSRGSTAKHDSDMSHIYAVPFK</sequence>
<dbReference type="OrthoDB" id="3684268at2"/>
<reference evidence="2 3" key="1">
    <citation type="submission" date="2016-07" db="EMBL/GenBank/DDBJ databases">
        <title>Complete genome sequence of the Lentzea guizhouensis DHS C013.</title>
        <authorList>
            <person name="Cao C."/>
        </authorList>
    </citation>
    <scope>NUCLEOTIDE SEQUENCE [LARGE SCALE GENOMIC DNA]</scope>
    <source>
        <strain evidence="2 3">DHS C013</strain>
    </source>
</reference>
<keyword evidence="1" id="KW-0732">Signal</keyword>
<feature type="chain" id="PRO_5008538494" evidence="1">
    <location>
        <begin position="26"/>
        <end position="338"/>
    </location>
</feature>
<keyword evidence="3" id="KW-1185">Reference proteome</keyword>
<name>A0A1B2HTP2_9PSEU</name>
<accession>A0A1B2HTP2</accession>
<dbReference type="STRING" id="1586287.BBK82_39075"/>
<dbReference type="Proteomes" id="UP000093053">
    <property type="component" value="Chromosome"/>
</dbReference>
<proteinExistence type="predicted"/>